<keyword evidence="3" id="KW-1185">Reference proteome</keyword>
<sequence length="307" mass="33360">MGLLVNTVIVHGPPPIWSQAASSGDHASRACAHLCLCWSGLPLTCSTDKYSLLHVVQVAFSLSPHHSIAHLTRQSPQAVRVLPQPFTRFRYINRPPSLYLRVDHPSVPPILSIRNTNPKPTPTQVKMRFAVIASLAASALAIPFKCMSDSDAQGVSDNFKELIANYSDELADAALTTDFTDYSSSVNTLINNGTAGEPGDIPLLSPTFSSLEQFKAGQSAQPPIPFDQLNIWHSCDTVIIRWYSNMDVPVPGIIVMETCPAPAGNQFPYQISTVYSEFNSGAWLLDLGYTCSVSDSSKAKTKRSILA</sequence>
<dbReference type="Proteomes" id="UP000799441">
    <property type="component" value="Unassembled WGS sequence"/>
</dbReference>
<dbReference type="EMBL" id="MU003825">
    <property type="protein sequence ID" value="KAF2718378.1"/>
    <property type="molecule type" value="Genomic_DNA"/>
</dbReference>
<accession>A0A9P4UM07</accession>
<evidence type="ECO:0000313" key="3">
    <source>
        <dbReference type="Proteomes" id="UP000799441"/>
    </source>
</evidence>
<evidence type="ECO:0000259" key="1">
    <source>
        <dbReference type="Pfam" id="PF26534"/>
    </source>
</evidence>
<gene>
    <name evidence="2" type="ORF">K431DRAFT_287661</name>
</gene>
<feature type="domain" description="NTF2-like" evidence="1">
    <location>
        <begin position="145"/>
        <end position="289"/>
    </location>
</feature>
<dbReference type="OrthoDB" id="5596743at2759"/>
<comment type="caution">
    <text evidence="2">The sequence shown here is derived from an EMBL/GenBank/DDBJ whole genome shotgun (WGS) entry which is preliminary data.</text>
</comment>
<organism evidence="2 3">
    <name type="scientific">Polychaeton citri CBS 116435</name>
    <dbReference type="NCBI Taxonomy" id="1314669"/>
    <lineage>
        <taxon>Eukaryota</taxon>
        <taxon>Fungi</taxon>
        <taxon>Dikarya</taxon>
        <taxon>Ascomycota</taxon>
        <taxon>Pezizomycotina</taxon>
        <taxon>Dothideomycetes</taxon>
        <taxon>Dothideomycetidae</taxon>
        <taxon>Capnodiales</taxon>
        <taxon>Capnodiaceae</taxon>
        <taxon>Polychaeton</taxon>
    </lineage>
</organism>
<dbReference type="Pfam" id="PF26534">
    <property type="entry name" value="NTF2_7"/>
    <property type="match status" value="1"/>
</dbReference>
<protein>
    <recommendedName>
        <fullName evidence="1">NTF2-like domain-containing protein</fullName>
    </recommendedName>
</protein>
<name>A0A9P4UM07_9PEZI</name>
<evidence type="ECO:0000313" key="2">
    <source>
        <dbReference type="EMBL" id="KAF2718378.1"/>
    </source>
</evidence>
<dbReference type="AlphaFoldDB" id="A0A9P4UM07"/>
<reference evidence="2" key="1">
    <citation type="journal article" date="2020" name="Stud. Mycol.">
        <title>101 Dothideomycetes genomes: a test case for predicting lifestyles and emergence of pathogens.</title>
        <authorList>
            <person name="Haridas S."/>
            <person name="Albert R."/>
            <person name="Binder M."/>
            <person name="Bloem J."/>
            <person name="Labutti K."/>
            <person name="Salamov A."/>
            <person name="Andreopoulos B."/>
            <person name="Baker S."/>
            <person name="Barry K."/>
            <person name="Bills G."/>
            <person name="Bluhm B."/>
            <person name="Cannon C."/>
            <person name="Castanera R."/>
            <person name="Culley D."/>
            <person name="Daum C."/>
            <person name="Ezra D."/>
            <person name="Gonzalez J."/>
            <person name="Henrissat B."/>
            <person name="Kuo A."/>
            <person name="Liang C."/>
            <person name="Lipzen A."/>
            <person name="Lutzoni F."/>
            <person name="Magnuson J."/>
            <person name="Mondo S."/>
            <person name="Nolan M."/>
            <person name="Ohm R."/>
            <person name="Pangilinan J."/>
            <person name="Park H.-J."/>
            <person name="Ramirez L."/>
            <person name="Alfaro M."/>
            <person name="Sun H."/>
            <person name="Tritt A."/>
            <person name="Yoshinaga Y."/>
            <person name="Zwiers L.-H."/>
            <person name="Turgeon B."/>
            <person name="Goodwin S."/>
            <person name="Spatafora J."/>
            <person name="Crous P."/>
            <person name="Grigoriev I."/>
        </authorList>
    </citation>
    <scope>NUCLEOTIDE SEQUENCE</scope>
    <source>
        <strain evidence="2">CBS 116435</strain>
    </source>
</reference>
<dbReference type="InterPro" id="IPR058645">
    <property type="entry name" value="NTF2-like_dom_7"/>
</dbReference>
<proteinExistence type="predicted"/>